<evidence type="ECO:0000256" key="4">
    <source>
        <dbReference type="ARBA" id="ARBA00023027"/>
    </source>
</evidence>
<dbReference type="EC" id="1.3.1.76" evidence="2"/>
<evidence type="ECO:0000256" key="5">
    <source>
        <dbReference type="ARBA" id="ARBA00023244"/>
    </source>
</evidence>
<evidence type="ECO:0000256" key="3">
    <source>
        <dbReference type="ARBA" id="ARBA00023002"/>
    </source>
</evidence>
<feature type="domain" description="Siroheme synthase central" evidence="7">
    <location>
        <begin position="118"/>
        <end position="142"/>
    </location>
</feature>
<keyword evidence="3" id="KW-0560">Oxidoreductase</keyword>
<keyword evidence="5" id="KW-0627">Porphyrin biosynthesis</keyword>
<keyword evidence="9" id="KW-1185">Reference proteome</keyword>
<evidence type="ECO:0000313" key="8">
    <source>
        <dbReference type="EMBL" id="MFC5587660.1"/>
    </source>
</evidence>
<reference evidence="9" key="1">
    <citation type="journal article" date="2019" name="Int. J. Syst. Evol. Microbiol.">
        <title>The Global Catalogue of Microorganisms (GCM) 10K type strain sequencing project: providing services to taxonomists for standard genome sequencing and annotation.</title>
        <authorList>
            <consortium name="The Broad Institute Genomics Platform"/>
            <consortium name="The Broad Institute Genome Sequencing Center for Infectious Disease"/>
            <person name="Wu L."/>
            <person name="Ma J."/>
        </authorList>
    </citation>
    <scope>NUCLEOTIDE SEQUENCE [LARGE SCALE GENOMIC DNA]</scope>
    <source>
        <strain evidence="9">CGMCC 4.1434</strain>
    </source>
</reference>
<dbReference type="SUPFAM" id="SSF75615">
    <property type="entry name" value="Siroheme synthase middle domains-like"/>
    <property type="match status" value="1"/>
</dbReference>
<sequence length="213" mass="23730">MEAYPIMLSIKGKEAVVVGGGAIAYRKMIGLLQAGALVTVVSPELHEKVEQLYLESRIEWKKKEFEPPDILSAWVVIAATNSHVVNELIALSAENHQLINIVDNPEASNFHVPAKLTRGDLTISVATAGASPILAKAIRDELSLIYDESYRDYLQFLAEVREKIRHSTLDQAAKKQYLKEVTSDTFRQSNEKQQGIIKLLDGFVSEGTIRTKR</sequence>
<evidence type="ECO:0000256" key="1">
    <source>
        <dbReference type="ARBA" id="ARBA00005010"/>
    </source>
</evidence>
<dbReference type="InterPro" id="IPR028281">
    <property type="entry name" value="Sirohaem_synthase_central"/>
</dbReference>
<protein>
    <recommendedName>
        <fullName evidence="2">precorrin-2 dehydrogenase</fullName>
        <ecNumber evidence="2">1.3.1.76</ecNumber>
    </recommendedName>
</protein>
<evidence type="ECO:0000256" key="2">
    <source>
        <dbReference type="ARBA" id="ARBA00012400"/>
    </source>
</evidence>
<evidence type="ECO:0000313" key="9">
    <source>
        <dbReference type="Proteomes" id="UP001596109"/>
    </source>
</evidence>
<dbReference type="Proteomes" id="UP001596109">
    <property type="component" value="Unassembled WGS sequence"/>
</dbReference>
<dbReference type="InterPro" id="IPR028161">
    <property type="entry name" value="Met8-like"/>
</dbReference>
<dbReference type="InterPro" id="IPR006367">
    <property type="entry name" value="Sirohaem_synthase_N"/>
</dbReference>
<dbReference type="InterPro" id="IPR036291">
    <property type="entry name" value="NAD(P)-bd_dom_sf"/>
</dbReference>
<dbReference type="Gene3D" id="1.10.8.610">
    <property type="entry name" value="SirC, precorrin-2 dehydrogenase, C-terminal helical domain-like"/>
    <property type="match status" value="1"/>
</dbReference>
<dbReference type="Pfam" id="PF13241">
    <property type="entry name" value="NAD_binding_7"/>
    <property type="match status" value="1"/>
</dbReference>
<comment type="pathway">
    <text evidence="1">Porphyrin-containing compound metabolism; siroheme biosynthesis; sirohydrochlorin from precorrin-2: step 1/1.</text>
</comment>
<dbReference type="PANTHER" id="PTHR35330:SF1">
    <property type="entry name" value="SIROHEME BIOSYNTHESIS PROTEIN MET8"/>
    <property type="match status" value="1"/>
</dbReference>
<dbReference type="NCBIfam" id="TIGR01470">
    <property type="entry name" value="cysG_Nterm"/>
    <property type="match status" value="1"/>
</dbReference>
<dbReference type="RefSeq" id="WP_381429936.1">
    <property type="nucleotide sequence ID" value="NZ_JBHSNO010000001.1"/>
</dbReference>
<name>A0ABW0TGW0_9BACL</name>
<keyword evidence="4" id="KW-0520">NAD</keyword>
<proteinExistence type="predicted"/>
<dbReference type="Gene3D" id="3.40.50.720">
    <property type="entry name" value="NAD(P)-binding Rossmann-like Domain"/>
    <property type="match status" value="1"/>
</dbReference>
<evidence type="ECO:0000256" key="6">
    <source>
        <dbReference type="ARBA" id="ARBA00047561"/>
    </source>
</evidence>
<gene>
    <name evidence="8" type="ORF">ACFPRA_01890</name>
</gene>
<dbReference type="InterPro" id="IPR042518">
    <property type="entry name" value="SirC_C"/>
</dbReference>
<accession>A0ABW0TGW0</accession>
<dbReference type="Pfam" id="PF22440">
    <property type="entry name" value="SirC_C"/>
    <property type="match status" value="1"/>
</dbReference>
<dbReference type="EMBL" id="JBHSNO010000001">
    <property type="protein sequence ID" value="MFC5587660.1"/>
    <property type="molecule type" value="Genomic_DNA"/>
</dbReference>
<comment type="caution">
    <text evidence="8">The sequence shown here is derived from an EMBL/GenBank/DDBJ whole genome shotgun (WGS) entry which is preliminary data.</text>
</comment>
<dbReference type="PANTHER" id="PTHR35330">
    <property type="entry name" value="SIROHEME BIOSYNTHESIS PROTEIN MET8"/>
    <property type="match status" value="1"/>
</dbReference>
<evidence type="ECO:0000259" key="7">
    <source>
        <dbReference type="Pfam" id="PF14824"/>
    </source>
</evidence>
<dbReference type="Pfam" id="PF14824">
    <property type="entry name" value="Sirohm_synth_M"/>
    <property type="match status" value="1"/>
</dbReference>
<comment type="catalytic activity">
    <reaction evidence="6">
        <text>precorrin-2 + NAD(+) = sirohydrochlorin + NADH + 2 H(+)</text>
        <dbReference type="Rhea" id="RHEA:15613"/>
        <dbReference type="ChEBI" id="CHEBI:15378"/>
        <dbReference type="ChEBI" id="CHEBI:57540"/>
        <dbReference type="ChEBI" id="CHEBI:57945"/>
        <dbReference type="ChEBI" id="CHEBI:58351"/>
        <dbReference type="ChEBI" id="CHEBI:58827"/>
        <dbReference type="EC" id="1.3.1.76"/>
    </reaction>
</comment>
<dbReference type="NCBIfam" id="NF005222">
    <property type="entry name" value="PRK06718.1"/>
    <property type="match status" value="1"/>
</dbReference>
<organism evidence="8 9">
    <name type="scientific">Sporosarcina soli</name>
    <dbReference type="NCBI Taxonomy" id="334736"/>
    <lineage>
        <taxon>Bacteria</taxon>
        <taxon>Bacillati</taxon>
        <taxon>Bacillota</taxon>
        <taxon>Bacilli</taxon>
        <taxon>Bacillales</taxon>
        <taxon>Caryophanaceae</taxon>
        <taxon>Sporosarcina</taxon>
    </lineage>
</organism>
<dbReference type="SUPFAM" id="SSF51735">
    <property type="entry name" value="NAD(P)-binding Rossmann-fold domains"/>
    <property type="match status" value="1"/>
</dbReference>